<protein>
    <submittedName>
        <fullName evidence="1">Uncharacterized protein</fullName>
    </submittedName>
</protein>
<dbReference type="Proteomes" id="UP001152795">
    <property type="component" value="Unassembled WGS sequence"/>
</dbReference>
<sequence>NNIDSIANILKEDLINVSDWMKANKLSLNASKTEYMVIGSHKRLHQTQSDPPITFNKRINFSTDRSRTSNVW</sequence>
<gene>
    <name evidence="1" type="ORF">PACLA_8A016050</name>
</gene>
<keyword evidence="2" id="KW-1185">Reference proteome</keyword>
<dbReference type="EMBL" id="CACRXK020003429">
    <property type="protein sequence ID" value="CAB3998747.1"/>
    <property type="molecule type" value="Genomic_DNA"/>
</dbReference>
<comment type="caution">
    <text evidence="1">The sequence shown here is derived from an EMBL/GenBank/DDBJ whole genome shotgun (WGS) entry which is preliminary data.</text>
</comment>
<organism evidence="1 2">
    <name type="scientific">Paramuricea clavata</name>
    <name type="common">Red gorgonian</name>
    <name type="synonym">Violescent sea-whip</name>
    <dbReference type="NCBI Taxonomy" id="317549"/>
    <lineage>
        <taxon>Eukaryota</taxon>
        <taxon>Metazoa</taxon>
        <taxon>Cnidaria</taxon>
        <taxon>Anthozoa</taxon>
        <taxon>Octocorallia</taxon>
        <taxon>Malacalcyonacea</taxon>
        <taxon>Plexauridae</taxon>
        <taxon>Paramuricea</taxon>
    </lineage>
</organism>
<name>A0A6S7I1E8_PARCT</name>
<evidence type="ECO:0000313" key="1">
    <source>
        <dbReference type="EMBL" id="CAB3998747.1"/>
    </source>
</evidence>
<dbReference type="AlphaFoldDB" id="A0A6S7I1E8"/>
<reference evidence="1" key="1">
    <citation type="submission" date="2020-04" db="EMBL/GenBank/DDBJ databases">
        <authorList>
            <person name="Alioto T."/>
            <person name="Alioto T."/>
            <person name="Gomez Garrido J."/>
        </authorList>
    </citation>
    <scope>NUCLEOTIDE SEQUENCE</scope>
    <source>
        <strain evidence="1">A484AB</strain>
    </source>
</reference>
<proteinExistence type="predicted"/>
<accession>A0A6S7I1E8</accession>
<feature type="non-terminal residue" evidence="1">
    <location>
        <position position="1"/>
    </location>
</feature>
<evidence type="ECO:0000313" key="2">
    <source>
        <dbReference type="Proteomes" id="UP001152795"/>
    </source>
</evidence>